<dbReference type="SUPFAM" id="SSF53244">
    <property type="entry name" value="MurD-like peptide ligases, peptide-binding domain"/>
    <property type="match status" value="1"/>
</dbReference>
<dbReference type="GO" id="GO:0005737">
    <property type="term" value="C:cytoplasm"/>
    <property type="evidence" value="ECO:0007669"/>
    <property type="project" value="TreeGrafter"/>
</dbReference>
<evidence type="ECO:0000256" key="4">
    <source>
        <dbReference type="ARBA" id="ARBA00022723"/>
    </source>
</evidence>
<evidence type="ECO:0000259" key="11">
    <source>
        <dbReference type="Pfam" id="PF02875"/>
    </source>
</evidence>
<gene>
    <name evidence="12" type="ORF">SacmaDRAFT_2018</name>
</gene>
<keyword evidence="4" id="KW-0479">Metal-binding</keyword>
<keyword evidence="6 10" id="KW-0067">ATP-binding</keyword>
<evidence type="ECO:0000256" key="9">
    <source>
        <dbReference type="ARBA" id="ARBA00047493"/>
    </source>
</evidence>
<reference evidence="12 13" key="1">
    <citation type="journal article" date="2012" name="Stand. Genomic Sci.">
        <title>Genome sequence of the ocean sediment bacterium Saccharomonospora marina type strain (XMU15(T)).</title>
        <authorList>
            <person name="Klenk H.P."/>
            <person name="Lu M."/>
            <person name="Lucas S."/>
            <person name="Lapidus A."/>
            <person name="Copeland A."/>
            <person name="Pitluck S."/>
            <person name="Goodwin L.A."/>
            <person name="Han C."/>
            <person name="Tapia R."/>
            <person name="Brambilla E.M."/>
            <person name="Potter G."/>
            <person name="Land M."/>
            <person name="Ivanova N."/>
            <person name="Rohde M."/>
            <person name="Goker M."/>
            <person name="Detter J.C."/>
            <person name="Li W.J."/>
            <person name="Kyrpides N.C."/>
            <person name="Woyke T."/>
        </authorList>
    </citation>
    <scope>NUCLEOTIDE SEQUENCE [LARGE SCALE GENOMIC DNA]</scope>
    <source>
        <strain evidence="12 13">XMU15</strain>
    </source>
</reference>
<dbReference type="PANTHER" id="PTHR11136:SF0">
    <property type="entry name" value="DIHYDROFOLATE SYNTHETASE-RELATED"/>
    <property type="match status" value="1"/>
</dbReference>
<keyword evidence="13" id="KW-1185">Reference proteome</keyword>
<evidence type="ECO:0000256" key="5">
    <source>
        <dbReference type="ARBA" id="ARBA00022741"/>
    </source>
</evidence>
<evidence type="ECO:0000313" key="13">
    <source>
        <dbReference type="Proteomes" id="UP000004926"/>
    </source>
</evidence>
<dbReference type="Gene3D" id="3.40.1190.10">
    <property type="entry name" value="Mur-like, catalytic domain"/>
    <property type="match status" value="1"/>
</dbReference>
<comment type="catalytic activity">
    <reaction evidence="9">
        <text>(6S)-5,6,7,8-tetrahydrofolyl-(gamma-L-Glu)(n) + L-glutamate + ATP = (6S)-5,6,7,8-tetrahydrofolyl-(gamma-L-Glu)(n+1) + ADP + phosphate + H(+)</text>
        <dbReference type="Rhea" id="RHEA:10580"/>
        <dbReference type="Rhea" id="RHEA-COMP:14738"/>
        <dbReference type="Rhea" id="RHEA-COMP:14740"/>
        <dbReference type="ChEBI" id="CHEBI:15378"/>
        <dbReference type="ChEBI" id="CHEBI:29985"/>
        <dbReference type="ChEBI" id="CHEBI:30616"/>
        <dbReference type="ChEBI" id="CHEBI:43474"/>
        <dbReference type="ChEBI" id="CHEBI:141005"/>
        <dbReference type="ChEBI" id="CHEBI:456216"/>
        <dbReference type="EC" id="6.3.2.17"/>
    </reaction>
</comment>
<dbReference type="AlphaFoldDB" id="H5X8H8"/>
<dbReference type="STRING" id="882083.SacmaDRAFT_2018"/>
<dbReference type="Proteomes" id="UP000004926">
    <property type="component" value="Chromosome"/>
</dbReference>
<protein>
    <recommendedName>
        <fullName evidence="2">tetrahydrofolate synthase</fullName>
        <ecNumber evidence="2">6.3.2.17</ecNumber>
    </recommendedName>
    <alternativeName>
        <fullName evidence="8">Tetrahydrofolylpolyglutamate synthase</fullName>
    </alternativeName>
</protein>
<evidence type="ECO:0000256" key="6">
    <source>
        <dbReference type="ARBA" id="ARBA00022840"/>
    </source>
</evidence>
<evidence type="ECO:0000256" key="2">
    <source>
        <dbReference type="ARBA" id="ARBA00013025"/>
    </source>
</evidence>
<dbReference type="RefSeq" id="WP_009153659.1">
    <property type="nucleotide sequence ID" value="NZ_CM001439.1"/>
</dbReference>
<accession>H5X8H8</accession>
<dbReference type="InterPro" id="IPR036565">
    <property type="entry name" value="Mur-like_cat_sf"/>
</dbReference>
<dbReference type="GO" id="GO:0008841">
    <property type="term" value="F:dihydrofolate synthase activity"/>
    <property type="evidence" value="ECO:0007669"/>
    <property type="project" value="TreeGrafter"/>
</dbReference>
<evidence type="ECO:0000313" key="12">
    <source>
        <dbReference type="EMBL" id="EHR50274.1"/>
    </source>
</evidence>
<dbReference type="HOGENOM" id="CLU_015869_1_1_11"/>
<evidence type="ECO:0000256" key="10">
    <source>
        <dbReference type="PIRNR" id="PIRNR001563"/>
    </source>
</evidence>
<keyword evidence="5 10" id="KW-0547">Nucleotide-binding</keyword>
<keyword evidence="3 10" id="KW-0436">Ligase</keyword>
<evidence type="ECO:0000256" key="8">
    <source>
        <dbReference type="ARBA" id="ARBA00030592"/>
    </source>
</evidence>
<evidence type="ECO:0000256" key="3">
    <source>
        <dbReference type="ARBA" id="ARBA00022598"/>
    </source>
</evidence>
<dbReference type="NCBIfam" id="TIGR01499">
    <property type="entry name" value="folC"/>
    <property type="match status" value="1"/>
</dbReference>
<proteinExistence type="inferred from homology"/>
<dbReference type="EMBL" id="CM001439">
    <property type="protein sequence ID" value="EHR50274.1"/>
    <property type="molecule type" value="Genomic_DNA"/>
</dbReference>
<dbReference type="GO" id="GO:0046872">
    <property type="term" value="F:metal ion binding"/>
    <property type="evidence" value="ECO:0007669"/>
    <property type="project" value="UniProtKB-KW"/>
</dbReference>
<dbReference type="PANTHER" id="PTHR11136">
    <property type="entry name" value="FOLYLPOLYGLUTAMATE SYNTHASE-RELATED"/>
    <property type="match status" value="1"/>
</dbReference>
<comment type="similarity">
    <text evidence="1 10">Belongs to the folylpolyglutamate synthase family.</text>
</comment>
<dbReference type="GO" id="GO:0004326">
    <property type="term" value="F:tetrahydrofolylpolyglutamate synthase activity"/>
    <property type="evidence" value="ECO:0007669"/>
    <property type="project" value="UniProtKB-EC"/>
</dbReference>
<name>H5X8H8_9PSEU</name>
<dbReference type="SUPFAM" id="SSF53623">
    <property type="entry name" value="MurD-like peptide ligases, catalytic domain"/>
    <property type="match status" value="1"/>
</dbReference>
<dbReference type="InterPro" id="IPR004101">
    <property type="entry name" value="Mur_ligase_C"/>
</dbReference>
<dbReference type="EC" id="6.3.2.17" evidence="2"/>
<dbReference type="PIRSF" id="PIRSF001563">
    <property type="entry name" value="Folylpolyglu_synth"/>
    <property type="match status" value="1"/>
</dbReference>
<sequence length="448" mass="46497">MTATQTTRRAPGAPIADLDDVARYLLTELPSSGGTVMTAAAGRRRARMLLSLLGSPQDSMRTVHVAGTAGKGSVSAFVTALLRAHGHTVGTYLSPHAHTLLERFLLDGAPAPGHAVAAALDAVRHQERVVSQGSLGQVTMFEAATAAAFRLFSERAVDYAVIETGLGGSYDATNTVTRSDKLAVITAIGLDHTAVLGDTLPQIATQKAGILPRSGTAFALRGGPEVAATLAAQAALRDCRLEQLAAAELAACLPRGLELAVPGEHQRVNAGLAVRAVRHLAARDGWRLDPRRTEQGLREARLPGRWERRDWHGHPVILDGAHNAMKLASLADTVARNWPGRAPVWVLACKQGKDLLAGVAALAGNAGAVVATQFRTEGQQAGSAVPAPAAQIAAAAVHEGVRVIVAPGMAEALRRAVALSQPDLPVIVTGSFHAVADAGGVTRPVLSP</sequence>
<dbReference type="InterPro" id="IPR036615">
    <property type="entry name" value="Mur_ligase_C_dom_sf"/>
</dbReference>
<dbReference type="OrthoDB" id="9809356at2"/>
<feature type="domain" description="Mur ligase C-terminal" evidence="11">
    <location>
        <begin position="304"/>
        <end position="432"/>
    </location>
</feature>
<dbReference type="eggNOG" id="COG0285">
    <property type="taxonomic scope" value="Bacteria"/>
</dbReference>
<dbReference type="InterPro" id="IPR001645">
    <property type="entry name" value="Folylpolyglutamate_synth"/>
</dbReference>
<dbReference type="GO" id="GO:0005524">
    <property type="term" value="F:ATP binding"/>
    <property type="evidence" value="ECO:0007669"/>
    <property type="project" value="UniProtKB-KW"/>
</dbReference>
<keyword evidence="7" id="KW-0460">Magnesium</keyword>
<evidence type="ECO:0000256" key="7">
    <source>
        <dbReference type="ARBA" id="ARBA00022842"/>
    </source>
</evidence>
<organism evidence="12 13">
    <name type="scientific">Saccharomonospora marina XMU15</name>
    <dbReference type="NCBI Taxonomy" id="882083"/>
    <lineage>
        <taxon>Bacteria</taxon>
        <taxon>Bacillati</taxon>
        <taxon>Actinomycetota</taxon>
        <taxon>Actinomycetes</taxon>
        <taxon>Pseudonocardiales</taxon>
        <taxon>Pseudonocardiaceae</taxon>
        <taxon>Saccharomonospora</taxon>
    </lineage>
</organism>
<dbReference type="Gene3D" id="3.90.190.20">
    <property type="entry name" value="Mur ligase, C-terminal domain"/>
    <property type="match status" value="1"/>
</dbReference>
<dbReference type="Pfam" id="PF02875">
    <property type="entry name" value="Mur_ligase_C"/>
    <property type="match status" value="1"/>
</dbReference>
<evidence type="ECO:0000256" key="1">
    <source>
        <dbReference type="ARBA" id="ARBA00008276"/>
    </source>
</evidence>